<protein>
    <submittedName>
        <fullName evidence="2">Uncharacterized protein</fullName>
    </submittedName>
</protein>
<gene>
    <name evidence="2" type="ORF">D9C73_002279</name>
</gene>
<evidence type="ECO:0000256" key="1">
    <source>
        <dbReference type="SAM" id="SignalP"/>
    </source>
</evidence>
<reference evidence="2 3" key="1">
    <citation type="submission" date="2019-01" db="EMBL/GenBank/DDBJ databases">
        <title>Genome Assembly of Collichthys lucidus.</title>
        <authorList>
            <person name="Cai M."/>
            <person name="Xiao S."/>
        </authorList>
    </citation>
    <scope>NUCLEOTIDE SEQUENCE [LARGE SCALE GENOMIC DNA]</scope>
    <source>
        <strain evidence="2">JT15FE1705JMU</strain>
        <tissue evidence="2">Muscle</tissue>
    </source>
</reference>
<organism evidence="2 3">
    <name type="scientific">Collichthys lucidus</name>
    <name type="common">Big head croaker</name>
    <name type="synonym">Sciaena lucida</name>
    <dbReference type="NCBI Taxonomy" id="240159"/>
    <lineage>
        <taxon>Eukaryota</taxon>
        <taxon>Metazoa</taxon>
        <taxon>Chordata</taxon>
        <taxon>Craniata</taxon>
        <taxon>Vertebrata</taxon>
        <taxon>Euteleostomi</taxon>
        <taxon>Actinopterygii</taxon>
        <taxon>Neopterygii</taxon>
        <taxon>Teleostei</taxon>
        <taxon>Neoteleostei</taxon>
        <taxon>Acanthomorphata</taxon>
        <taxon>Eupercaria</taxon>
        <taxon>Sciaenidae</taxon>
        <taxon>Collichthys</taxon>
    </lineage>
</organism>
<sequence>MLKVVLVLGCLLSLALAHPMDEAHKRLARSDSDSNSGSNEVSVFFIHNVQHT</sequence>
<accession>A0A4U5U3B9</accession>
<evidence type="ECO:0000313" key="2">
    <source>
        <dbReference type="EMBL" id="TKS68218.1"/>
    </source>
</evidence>
<keyword evidence="3" id="KW-1185">Reference proteome</keyword>
<evidence type="ECO:0000313" key="3">
    <source>
        <dbReference type="Proteomes" id="UP000298787"/>
    </source>
</evidence>
<proteinExistence type="predicted"/>
<name>A0A4U5U3B9_COLLU</name>
<keyword evidence="1" id="KW-0732">Signal</keyword>
<dbReference type="Proteomes" id="UP000298787">
    <property type="component" value="Chromosome 3"/>
</dbReference>
<dbReference type="EMBL" id="CM014080">
    <property type="protein sequence ID" value="TKS68218.1"/>
    <property type="molecule type" value="Genomic_DNA"/>
</dbReference>
<feature type="chain" id="PRO_5020988625" evidence="1">
    <location>
        <begin position="18"/>
        <end position="52"/>
    </location>
</feature>
<feature type="signal peptide" evidence="1">
    <location>
        <begin position="1"/>
        <end position="17"/>
    </location>
</feature>
<dbReference type="AlphaFoldDB" id="A0A4U5U3B9"/>